<dbReference type="GO" id="GO:0003735">
    <property type="term" value="F:structural constituent of ribosome"/>
    <property type="evidence" value="ECO:0007669"/>
    <property type="project" value="TreeGrafter"/>
</dbReference>
<accession>A0AAV7YEG4</accession>
<keyword evidence="3" id="KW-0687">Ribonucleoprotein</keyword>
<dbReference type="EMBL" id="JANTQA010000060">
    <property type="protein sequence ID" value="KAJ3428236.1"/>
    <property type="molecule type" value="Genomic_DNA"/>
</dbReference>
<protein>
    <submittedName>
        <fullName evidence="5">60S ACIDIC ribosomal protein P0</fullName>
    </submittedName>
</protein>
<dbReference type="AlphaFoldDB" id="A0AAV7YEG4"/>
<evidence type="ECO:0000256" key="2">
    <source>
        <dbReference type="ARBA" id="ARBA00022980"/>
    </source>
</evidence>
<dbReference type="GO" id="GO:0002181">
    <property type="term" value="P:cytoplasmic translation"/>
    <property type="evidence" value="ECO:0007669"/>
    <property type="project" value="TreeGrafter"/>
</dbReference>
<dbReference type="SUPFAM" id="SSF160369">
    <property type="entry name" value="Ribosomal protein L10-like"/>
    <property type="match status" value="1"/>
</dbReference>
<keyword evidence="2 5" id="KW-0689">Ribosomal protein</keyword>
<dbReference type="InterPro" id="IPR043141">
    <property type="entry name" value="Ribosomal_uL10-like_sf"/>
</dbReference>
<comment type="caution">
    <text evidence="5">The sequence shown here is derived from an EMBL/GenBank/DDBJ whole genome shotgun (WGS) entry which is preliminary data.</text>
</comment>
<gene>
    <name evidence="5" type="ORF">M0812_25868</name>
</gene>
<dbReference type="Pfam" id="PF00466">
    <property type="entry name" value="Ribosomal_L10"/>
    <property type="match status" value="1"/>
</dbReference>
<organism evidence="5 6">
    <name type="scientific">Anaeramoeba flamelloides</name>
    <dbReference type="NCBI Taxonomy" id="1746091"/>
    <lineage>
        <taxon>Eukaryota</taxon>
        <taxon>Metamonada</taxon>
        <taxon>Anaeramoebidae</taxon>
        <taxon>Anaeramoeba</taxon>
    </lineage>
</organism>
<evidence type="ECO:0000256" key="4">
    <source>
        <dbReference type="SAM" id="MobiDB-lite"/>
    </source>
</evidence>
<evidence type="ECO:0000313" key="5">
    <source>
        <dbReference type="EMBL" id="KAJ3428236.1"/>
    </source>
</evidence>
<name>A0AAV7YEG4_9EUKA</name>
<evidence type="ECO:0000256" key="3">
    <source>
        <dbReference type="ARBA" id="ARBA00023274"/>
    </source>
</evidence>
<proteinExistence type="inferred from homology"/>
<reference evidence="5" key="1">
    <citation type="submission" date="2022-08" db="EMBL/GenBank/DDBJ databases">
        <title>Novel sulphate-reducing endosymbionts in the free-living metamonad Anaeramoeba.</title>
        <authorList>
            <person name="Jerlstrom-Hultqvist J."/>
            <person name="Cepicka I."/>
            <person name="Gallot-Lavallee L."/>
            <person name="Salas-Leiva D."/>
            <person name="Curtis B.A."/>
            <person name="Zahonova K."/>
            <person name="Pipaliya S."/>
            <person name="Dacks J."/>
            <person name="Roger A.J."/>
        </authorList>
    </citation>
    <scope>NUCLEOTIDE SEQUENCE</scope>
    <source>
        <strain evidence="5">Busselton2</strain>
    </source>
</reference>
<dbReference type="Proteomes" id="UP001146793">
    <property type="component" value="Unassembled WGS sequence"/>
</dbReference>
<evidence type="ECO:0000313" key="6">
    <source>
        <dbReference type="Proteomes" id="UP001146793"/>
    </source>
</evidence>
<dbReference type="InterPro" id="IPR050323">
    <property type="entry name" value="Ribosomal_protein_uL10"/>
</dbReference>
<dbReference type="Gene3D" id="3.30.70.1730">
    <property type="match status" value="1"/>
</dbReference>
<dbReference type="InterPro" id="IPR001790">
    <property type="entry name" value="Ribosomal_uL10"/>
</dbReference>
<comment type="similarity">
    <text evidence="1">Belongs to the universal ribosomal protein uL10 family.</text>
</comment>
<dbReference type="PANTHER" id="PTHR45699:SF3">
    <property type="entry name" value="LARGE RIBOSOMAL SUBUNIT PROTEIN UL10"/>
    <property type="match status" value="1"/>
</dbReference>
<feature type="region of interest" description="Disordered" evidence="4">
    <location>
        <begin position="120"/>
        <end position="160"/>
    </location>
</feature>
<dbReference type="GO" id="GO:0070180">
    <property type="term" value="F:large ribosomal subunit rRNA binding"/>
    <property type="evidence" value="ECO:0007669"/>
    <property type="project" value="TreeGrafter"/>
</dbReference>
<dbReference type="GO" id="GO:0000027">
    <property type="term" value="P:ribosomal large subunit assembly"/>
    <property type="evidence" value="ECO:0007669"/>
    <property type="project" value="TreeGrafter"/>
</dbReference>
<evidence type="ECO:0000256" key="1">
    <source>
        <dbReference type="ARBA" id="ARBA00008889"/>
    </source>
</evidence>
<dbReference type="PANTHER" id="PTHR45699">
    <property type="entry name" value="60S ACIDIC RIBOSOMAL PROTEIN P0"/>
    <property type="match status" value="1"/>
</dbReference>
<dbReference type="GO" id="GO:0022625">
    <property type="term" value="C:cytosolic large ribosomal subunit"/>
    <property type="evidence" value="ECO:0007669"/>
    <property type="project" value="TreeGrafter"/>
</dbReference>
<feature type="compositionally biased region" description="Basic and acidic residues" evidence="4">
    <location>
        <begin position="136"/>
        <end position="151"/>
    </location>
</feature>
<sequence length="233" mass="27430">MSRKKRKTKKEKELEYFKKLGSCFDEYKKIIIIEVDFVSAKQISELRKFLQEKAVILMGKNTKMKKVLKEKMKQNKKLSKLLPEIQGNCGLVFVKEGNLNKTFKIIQKAQKQQEKLKKEEKEQEKEKEEEEEEEKETEKENTKEKTENQEKEQEEEETKGLKIKRVYNEGSIFHPSLLETTKEDMQQLLMDCVTNIQVLNTQYKFRSIMSNAIETVLAVKIGLGLKPTLVEEC</sequence>